<keyword evidence="1" id="KW-0862">Zinc</keyword>
<organism evidence="4 5">
    <name type="scientific">Amniculicola lignicola CBS 123094</name>
    <dbReference type="NCBI Taxonomy" id="1392246"/>
    <lineage>
        <taxon>Eukaryota</taxon>
        <taxon>Fungi</taxon>
        <taxon>Dikarya</taxon>
        <taxon>Ascomycota</taxon>
        <taxon>Pezizomycotina</taxon>
        <taxon>Dothideomycetes</taxon>
        <taxon>Pleosporomycetidae</taxon>
        <taxon>Pleosporales</taxon>
        <taxon>Amniculicolaceae</taxon>
        <taxon>Amniculicola</taxon>
    </lineage>
</organism>
<dbReference type="InterPro" id="IPR051061">
    <property type="entry name" value="Zinc_finger_trans_reg"/>
</dbReference>
<feature type="compositionally biased region" description="Polar residues" evidence="2">
    <location>
        <begin position="92"/>
        <end position="103"/>
    </location>
</feature>
<sequence>MMTFSQSSAPRRDPMIDPNLSQSFLLSVPPMPRSRPALEPTGNADPIARFYNDQPWSTEHMRNSSIPTGRMPLSNSNMEYGPYRERIGSDYGSVTQRSDSGYHTQHPRSVVSNPPDRSDQELPRDMFRVENMHVTSVASDPGDVLRVEGGADKASVYSGRSTGKEFRCTQHGCREVSKCKSDHKKHMLKHEKPWKCHVHPCKRNGRGFTTTNDLKRHQKSVHGMGATENSYKCASESCRSKEKIWPRLDNFKQHISRMHLNEDEQDLIQRSHHNHLQPDTISSEEPSQVTLDSALAGIGERRFSSSNEFDDPNPGISLTPDQDIQWNSAPTFDPSSSHDFAMDVDESNANPYQPRKANIDAVYGLLNQSLSFDPPSGIFPQTGSHQRLDALAALASAQASPEKREIQSLPRLSNAPQTKADQQQALKKLSEMVFEHFKSSSSDERIDLGNIVMRVLYNATDQGEFDASSSREVHSNGDPTGQHAPPRNPKRTLTKQEALKGLQAILNSIKQVAPVTVNRAAERPHKKMKVCDRAGCSKVLARSCDMKKHMKRHDRPYGCTYPKCHKRFGAKSDWKRHEMGQHYQVESFRCQLTSPASQIPCGEIFYRSETFKKHLAAHHKSDDEQIASEVKVRRMGKNGQGRFWCGFCERIVTLTERRGKAWAERFDHIDNHFSKEKKGIEEWFCPDAKKTKGQALNEKEKEDLDMEGWDDQDTDDSDETPAQTQSQEPVHEMPATQIPIPPSESTTPSSYAASSSESSACSNETSKKRQADVDDVEPAPEPKRLRIVNLMYCCSCQGGPYDRHNYANCMMCEHHWCGNCEAYELETCVGREGS</sequence>
<keyword evidence="1" id="KW-0479">Metal-binding</keyword>
<feature type="region of interest" description="Disordered" evidence="2">
    <location>
        <begin position="465"/>
        <end position="490"/>
    </location>
</feature>
<dbReference type="SMART" id="SM00355">
    <property type="entry name" value="ZnF_C2H2"/>
    <property type="match status" value="6"/>
</dbReference>
<dbReference type="PROSITE" id="PS00028">
    <property type="entry name" value="ZINC_FINGER_C2H2_1"/>
    <property type="match status" value="2"/>
</dbReference>
<dbReference type="EMBL" id="ML977622">
    <property type="protein sequence ID" value="KAF1996730.1"/>
    <property type="molecule type" value="Genomic_DNA"/>
</dbReference>
<feature type="domain" description="C2H2-type" evidence="3">
    <location>
        <begin position="199"/>
        <end position="222"/>
    </location>
</feature>
<dbReference type="GO" id="GO:0008270">
    <property type="term" value="F:zinc ion binding"/>
    <property type="evidence" value="ECO:0007669"/>
    <property type="project" value="UniProtKB-KW"/>
</dbReference>
<evidence type="ECO:0000259" key="3">
    <source>
        <dbReference type="PROSITE" id="PS50157"/>
    </source>
</evidence>
<dbReference type="GO" id="GO:0006357">
    <property type="term" value="P:regulation of transcription by RNA polymerase II"/>
    <property type="evidence" value="ECO:0007669"/>
    <property type="project" value="TreeGrafter"/>
</dbReference>
<dbReference type="PANTHER" id="PTHR46179:SF19">
    <property type="entry name" value="C2H2 FINGER DOMAIN TRANSCRIPTION FACTOR (EUROFUNG)-RELATED"/>
    <property type="match status" value="1"/>
</dbReference>
<dbReference type="AlphaFoldDB" id="A0A6A5W4F3"/>
<feature type="region of interest" description="Disordered" evidence="2">
    <location>
        <begin position="303"/>
        <end position="323"/>
    </location>
</feature>
<feature type="region of interest" description="Disordered" evidence="2">
    <location>
        <begin position="395"/>
        <end position="423"/>
    </location>
</feature>
<dbReference type="Proteomes" id="UP000799779">
    <property type="component" value="Unassembled WGS sequence"/>
</dbReference>
<proteinExistence type="predicted"/>
<feature type="region of interest" description="Disordered" evidence="2">
    <location>
        <begin position="1"/>
        <end position="121"/>
    </location>
</feature>
<dbReference type="InterPro" id="IPR036236">
    <property type="entry name" value="Znf_C2H2_sf"/>
</dbReference>
<reference evidence="4" key="1">
    <citation type="journal article" date="2020" name="Stud. Mycol.">
        <title>101 Dothideomycetes genomes: a test case for predicting lifestyles and emergence of pathogens.</title>
        <authorList>
            <person name="Haridas S."/>
            <person name="Albert R."/>
            <person name="Binder M."/>
            <person name="Bloem J."/>
            <person name="Labutti K."/>
            <person name="Salamov A."/>
            <person name="Andreopoulos B."/>
            <person name="Baker S."/>
            <person name="Barry K."/>
            <person name="Bills G."/>
            <person name="Bluhm B."/>
            <person name="Cannon C."/>
            <person name="Castanera R."/>
            <person name="Culley D."/>
            <person name="Daum C."/>
            <person name="Ezra D."/>
            <person name="Gonzalez J."/>
            <person name="Henrissat B."/>
            <person name="Kuo A."/>
            <person name="Liang C."/>
            <person name="Lipzen A."/>
            <person name="Lutzoni F."/>
            <person name="Magnuson J."/>
            <person name="Mondo S."/>
            <person name="Nolan M."/>
            <person name="Ohm R."/>
            <person name="Pangilinan J."/>
            <person name="Park H.-J."/>
            <person name="Ramirez L."/>
            <person name="Alfaro M."/>
            <person name="Sun H."/>
            <person name="Tritt A."/>
            <person name="Yoshinaga Y."/>
            <person name="Zwiers L.-H."/>
            <person name="Turgeon B."/>
            <person name="Goodwin S."/>
            <person name="Spatafora J."/>
            <person name="Crous P."/>
            <person name="Grigoriev I."/>
        </authorList>
    </citation>
    <scope>NUCLEOTIDE SEQUENCE</scope>
    <source>
        <strain evidence="4">CBS 123094</strain>
    </source>
</reference>
<name>A0A6A5W4F3_9PLEO</name>
<dbReference type="PROSITE" id="PS50157">
    <property type="entry name" value="ZINC_FINGER_C2H2_2"/>
    <property type="match status" value="2"/>
</dbReference>
<protein>
    <recommendedName>
        <fullName evidence="3">C2H2-type domain-containing protein</fullName>
    </recommendedName>
</protein>
<gene>
    <name evidence="4" type="ORF">P154DRAFT_579665</name>
</gene>
<feature type="compositionally biased region" description="Acidic residues" evidence="2">
    <location>
        <begin position="703"/>
        <end position="719"/>
    </location>
</feature>
<feature type="domain" description="C2H2-type" evidence="3">
    <location>
        <begin position="557"/>
        <end position="587"/>
    </location>
</feature>
<feature type="compositionally biased region" description="Low complexity" evidence="2">
    <location>
        <begin position="743"/>
        <end position="764"/>
    </location>
</feature>
<dbReference type="SUPFAM" id="SSF57667">
    <property type="entry name" value="beta-beta-alpha zinc fingers"/>
    <property type="match status" value="1"/>
</dbReference>
<dbReference type="GO" id="GO:0005634">
    <property type="term" value="C:nucleus"/>
    <property type="evidence" value="ECO:0007669"/>
    <property type="project" value="TreeGrafter"/>
</dbReference>
<evidence type="ECO:0000256" key="2">
    <source>
        <dbReference type="SAM" id="MobiDB-lite"/>
    </source>
</evidence>
<dbReference type="InterPro" id="IPR013087">
    <property type="entry name" value="Znf_C2H2_type"/>
</dbReference>
<feature type="region of interest" description="Disordered" evidence="2">
    <location>
        <begin position="691"/>
        <end position="780"/>
    </location>
</feature>
<feature type="compositionally biased region" description="Polar residues" evidence="2">
    <location>
        <begin position="410"/>
        <end position="423"/>
    </location>
</feature>
<evidence type="ECO:0000256" key="1">
    <source>
        <dbReference type="PROSITE-ProRule" id="PRU00042"/>
    </source>
</evidence>
<evidence type="ECO:0000313" key="4">
    <source>
        <dbReference type="EMBL" id="KAF1996730.1"/>
    </source>
</evidence>
<keyword evidence="5" id="KW-1185">Reference proteome</keyword>
<dbReference type="PANTHER" id="PTHR46179">
    <property type="entry name" value="ZINC FINGER PROTEIN"/>
    <property type="match status" value="1"/>
</dbReference>
<evidence type="ECO:0000313" key="5">
    <source>
        <dbReference type="Proteomes" id="UP000799779"/>
    </source>
</evidence>
<dbReference type="Gene3D" id="3.30.160.60">
    <property type="entry name" value="Classic Zinc Finger"/>
    <property type="match status" value="2"/>
</dbReference>
<dbReference type="OrthoDB" id="6077919at2759"/>
<feature type="compositionally biased region" description="Polar residues" evidence="2">
    <location>
        <begin position="63"/>
        <end position="78"/>
    </location>
</feature>
<accession>A0A6A5W4F3</accession>
<keyword evidence="1" id="KW-0863">Zinc-finger</keyword>